<dbReference type="EMBL" id="JAWNGG020000190">
    <property type="protein sequence ID" value="KAK9297511.1"/>
    <property type="molecule type" value="Genomic_DNA"/>
</dbReference>
<keyword evidence="3 6" id="KW-1133">Transmembrane helix</keyword>
<keyword evidence="2 6" id="KW-0812">Transmembrane</keyword>
<feature type="transmembrane region" description="Helical" evidence="6">
    <location>
        <begin position="196"/>
        <end position="216"/>
    </location>
</feature>
<feature type="transmembrane region" description="Helical" evidence="6">
    <location>
        <begin position="354"/>
        <end position="371"/>
    </location>
</feature>
<keyword evidence="9" id="KW-1185">Reference proteome</keyword>
<comment type="caution">
    <text evidence="8">The sequence shown here is derived from an EMBL/GenBank/DDBJ whole genome shotgun (WGS) entry which is preliminary data.</text>
</comment>
<evidence type="ECO:0000256" key="1">
    <source>
        <dbReference type="ARBA" id="ARBA00004141"/>
    </source>
</evidence>
<feature type="transmembrane region" description="Helical" evidence="6">
    <location>
        <begin position="173"/>
        <end position="189"/>
    </location>
</feature>
<reference evidence="8 9" key="1">
    <citation type="submission" date="2024-05" db="EMBL/GenBank/DDBJ databases">
        <title>The nuclear and mitochondrial genome assemblies of Tetragonisca angustula (Apidae: Meliponini), a tiny yet remarkable pollinator in the Neotropics.</title>
        <authorList>
            <person name="Ferrari R."/>
            <person name="Ricardo P.C."/>
            <person name="Dias F.C."/>
            <person name="Araujo N.S."/>
            <person name="Soares D.O."/>
            <person name="Zhou Q.-S."/>
            <person name="Zhu C.-D."/>
            <person name="Coutinho L."/>
            <person name="Airas M.C."/>
            <person name="Batista T.M."/>
        </authorList>
    </citation>
    <scope>NUCLEOTIDE SEQUENCE [LARGE SCALE GENOMIC DNA]</scope>
    <source>
        <strain evidence="8">ASF017062</strain>
        <tissue evidence="8">Abdomen</tissue>
    </source>
</reference>
<keyword evidence="4 6" id="KW-0472">Membrane</keyword>
<dbReference type="GO" id="GO:0015179">
    <property type="term" value="F:L-amino acid transmembrane transporter activity"/>
    <property type="evidence" value="ECO:0007669"/>
    <property type="project" value="TreeGrafter"/>
</dbReference>
<feature type="transmembrane region" description="Helical" evidence="6">
    <location>
        <begin position="236"/>
        <end position="256"/>
    </location>
</feature>
<dbReference type="Proteomes" id="UP001432146">
    <property type="component" value="Unassembled WGS sequence"/>
</dbReference>
<evidence type="ECO:0000313" key="9">
    <source>
        <dbReference type="Proteomes" id="UP001432146"/>
    </source>
</evidence>
<evidence type="ECO:0000256" key="4">
    <source>
        <dbReference type="ARBA" id="ARBA00023136"/>
    </source>
</evidence>
<feature type="domain" description="Amino acid transporter transmembrane" evidence="7">
    <location>
        <begin position="44"/>
        <end position="431"/>
    </location>
</feature>
<evidence type="ECO:0000256" key="2">
    <source>
        <dbReference type="ARBA" id="ARBA00022692"/>
    </source>
</evidence>
<dbReference type="AlphaFoldDB" id="A0AAW0ZJD2"/>
<feature type="transmembrane region" description="Helical" evidence="6">
    <location>
        <begin position="268"/>
        <end position="289"/>
    </location>
</feature>
<feature type="transmembrane region" description="Helical" evidence="6">
    <location>
        <begin position="131"/>
        <end position="153"/>
    </location>
</feature>
<gene>
    <name evidence="8" type="ORF">QLX08_008820</name>
</gene>
<evidence type="ECO:0000256" key="3">
    <source>
        <dbReference type="ARBA" id="ARBA00022989"/>
    </source>
</evidence>
<dbReference type="PANTHER" id="PTHR22950">
    <property type="entry name" value="AMINO ACID TRANSPORTER"/>
    <property type="match status" value="1"/>
</dbReference>
<organism evidence="8 9">
    <name type="scientific">Tetragonisca angustula</name>
    <dbReference type="NCBI Taxonomy" id="166442"/>
    <lineage>
        <taxon>Eukaryota</taxon>
        <taxon>Metazoa</taxon>
        <taxon>Ecdysozoa</taxon>
        <taxon>Arthropoda</taxon>
        <taxon>Hexapoda</taxon>
        <taxon>Insecta</taxon>
        <taxon>Pterygota</taxon>
        <taxon>Neoptera</taxon>
        <taxon>Endopterygota</taxon>
        <taxon>Hymenoptera</taxon>
        <taxon>Apocrita</taxon>
        <taxon>Aculeata</taxon>
        <taxon>Apoidea</taxon>
        <taxon>Anthophila</taxon>
        <taxon>Apidae</taxon>
        <taxon>Tetragonisca</taxon>
    </lineage>
</organism>
<name>A0AAW0ZJD2_9HYME</name>
<evidence type="ECO:0000313" key="8">
    <source>
        <dbReference type="EMBL" id="KAK9297511.1"/>
    </source>
</evidence>
<feature type="region of interest" description="Disordered" evidence="5">
    <location>
        <begin position="1"/>
        <end position="24"/>
    </location>
</feature>
<comment type="subcellular location">
    <subcellularLocation>
        <location evidence="1">Membrane</location>
        <topology evidence="1">Multi-pass membrane protein</topology>
    </subcellularLocation>
</comment>
<evidence type="ECO:0000256" key="5">
    <source>
        <dbReference type="SAM" id="MobiDB-lite"/>
    </source>
</evidence>
<dbReference type="InterPro" id="IPR013057">
    <property type="entry name" value="AA_transpt_TM"/>
</dbReference>
<protein>
    <recommendedName>
        <fullName evidence="7">Amino acid transporter transmembrane domain-containing protein</fullName>
    </recommendedName>
</protein>
<proteinExistence type="predicted"/>
<evidence type="ECO:0000259" key="7">
    <source>
        <dbReference type="Pfam" id="PF01490"/>
    </source>
</evidence>
<sequence>MADKSLMTIKERHAENPNRDGHQEEEYDFVAHRPPSRPLTSDFATFMHLCKASIGTGILFLPNGFRRAGYVMSVICGVVIGLLCTHTVVVLIRSAHILCRRNRIPMLDFARTAEVSFENGPSELRKYGRTFGITINVIVCFVHFQASVIYILYVATSFEQVIEFSFDIKVDTRIYILALSPFVCLLGLVRDLRYLAPFSVIGALFMFVGIFVTLYYLLEDMPDPARLEAFTTVLPVPMYCSLFLFALHNVTLCLPLENSMKKPQHLPWLIACNMLLNTGMYIVFGYLGYNKYSRDTCDTVVKNLPLEETLAKSIKIAIALSVLFSFGLVLYVPVSVLWPMIQSKFRRTIRYGETMFRSSVMIAATILAIAVPKMVPLLSLLAALSMTTIMLLIPIVIETATKWEQATRFLFAKNISIFLVWVLLLISGSIESVLSIIREYGEVKEKGC</sequence>
<dbReference type="Pfam" id="PF01490">
    <property type="entry name" value="Aa_trans"/>
    <property type="match status" value="1"/>
</dbReference>
<accession>A0AAW0ZJD2</accession>
<dbReference type="GO" id="GO:0005774">
    <property type="term" value="C:vacuolar membrane"/>
    <property type="evidence" value="ECO:0007669"/>
    <property type="project" value="TreeGrafter"/>
</dbReference>
<feature type="transmembrane region" description="Helical" evidence="6">
    <location>
        <begin position="409"/>
        <end position="430"/>
    </location>
</feature>
<dbReference type="PANTHER" id="PTHR22950:SF349">
    <property type="entry name" value="AMINO ACID TRANSPORTER TRANSMEMBRANE DOMAIN-CONTAINING PROTEIN"/>
    <property type="match status" value="1"/>
</dbReference>
<evidence type="ECO:0000256" key="6">
    <source>
        <dbReference type="SAM" id="Phobius"/>
    </source>
</evidence>
<feature type="transmembrane region" description="Helical" evidence="6">
    <location>
        <begin position="68"/>
        <end position="92"/>
    </location>
</feature>
<feature type="transmembrane region" description="Helical" evidence="6">
    <location>
        <begin position="314"/>
        <end position="334"/>
    </location>
</feature>